<evidence type="ECO:0000256" key="2">
    <source>
        <dbReference type="ARBA" id="ARBA00022692"/>
    </source>
</evidence>
<feature type="chain" id="PRO_5014468630" description="Mid2 domain-containing protein" evidence="7">
    <location>
        <begin position="22"/>
        <end position="284"/>
    </location>
</feature>
<feature type="transmembrane region" description="Helical" evidence="6">
    <location>
        <begin position="204"/>
        <end position="226"/>
    </location>
</feature>
<protein>
    <recommendedName>
        <fullName evidence="10">Mid2 domain-containing protein</fullName>
    </recommendedName>
</protein>
<comment type="subcellular location">
    <subcellularLocation>
        <location evidence="1">Membrane</location>
        <topology evidence="1">Single-pass membrane protein</topology>
    </subcellularLocation>
</comment>
<dbReference type="GO" id="GO:0016020">
    <property type="term" value="C:membrane"/>
    <property type="evidence" value="ECO:0007669"/>
    <property type="project" value="UniProtKB-SubCell"/>
</dbReference>
<evidence type="ECO:0000313" key="9">
    <source>
        <dbReference type="Proteomes" id="UP000235786"/>
    </source>
</evidence>
<evidence type="ECO:0000256" key="5">
    <source>
        <dbReference type="SAM" id="MobiDB-lite"/>
    </source>
</evidence>
<evidence type="ECO:0000256" key="6">
    <source>
        <dbReference type="SAM" id="Phobius"/>
    </source>
</evidence>
<keyword evidence="3 6" id="KW-1133">Transmembrane helix</keyword>
<dbReference type="EMBL" id="KZ613945">
    <property type="protein sequence ID" value="PMD40614.1"/>
    <property type="molecule type" value="Genomic_DNA"/>
</dbReference>
<reference evidence="8 9" key="1">
    <citation type="submission" date="2016-04" db="EMBL/GenBank/DDBJ databases">
        <title>A degradative enzymes factory behind the ericoid mycorrhizal symbiosis.</title>
        <authorList>
            <consortium name="DOE Joint Genome Institute"/>
            <person name="Martino E."/>
            <person name="Morin E."/>
            <person name="Grelet G."/>
            <person name="Kuo A."/>
            <person name="Kohler A."/>
            <person name="Daghino S."/>
            <person name="Barry K."/>
            <person name="Choi C."/>
            <person name="Cichocki N."/>
            <person name="Clum A."/>
            <person name="Copeland A."/>
            <person name="Hainaut M."/>
            <person name="Haridas S."/>
            <person name="Labutti K."/>
            <person name="Lindquist E."/>
            <person name="Lipzen A."/>
            <person name="Khouja H.-R."/>
            <person name="Murat C."/>
            <person name="Ohm R."/>
            <person name="Olson A."/>
            <person name="Spatafora J."/>
            <person name="Veneault-Fourrey C."/>
            <person name="Henrissat B."/>
            <person name="Grigoriev I."/>
            <person name="Martin F."/>
            <person name="Perotto S."/>
        </authorList>
    </citation>
    <scope>NUCLEOTIDE SEQUENCE [LARGE SCALE GENOMIC DNA]</scope>
    <source>
        <strain evidence="8 9">F</strain>
    </source>
</reference>
<evidence type="ECO:0000313" key="8">
    <source>
        <dbReference type="EMBL" id="PMD40614.1"/>
    </source>
</evidence>
<evidence type="ECO:0000256" key="1">
    <source>
        <dbReference type="ARBA" id="ARBA00004167"/>
    </source>
</evidence>
<evidence type="ECO:0000256" key="7">
    <source>
        <dbReference type="SAM" id="SignalP"/>
    </source>
</evidence>
<feature type="compositionally biased region" description="Polar residues" evidence="5">
    <location>
        <begin position="235"/>
        <end position="252"/>
    </location>
</feature>
<accession>A0A2J6RQ21</accession>
<name>A0A2J6RQ21_HYAVF</name>
<feature type="region of interest" description="Disordered" evidence="5">
    <location>
        <begin position="234"/>
        <end position="284"/>
    </location>
</feature>
<sequence>MYQAVITITALLALSARHIEGQEIFATECYFKDEVQGIHLVETANPCGVVTPTTNFTSCCVAEDTCLEIGICHYTHPMPGPPTVETGYYMGGCTDVHYAAPACPLPCTDQDLPDVVYNTTTQIWHCCGVINGSVRCDTPSDETFSAPAPSQLSATFTVASTPITSAASTSSTTTGTTAITPPSSPTQTPGANGNGGGLSGGAKAGIGVGCAVAALASVGVLIWFFTRRRNMNAADKQSQETPFMAYPQSTEVPFTGYPQKFEPPVELAERGPEQKTETVRAELG</sequence>
<dbReference type="STRING" id="1149755.A0A2J6RQ21"/>
<dbReference type="OrthoDB" id="5215637at2759"/>
<feature type="compositionally biased region" description="Basic and acidic residues" evidence="5">
    <location>
        <begin position="267"/>
        <end position="284"/>
    </location>
</feature>
<dbReference type="InterPro" id="IPR051694">
    <property type="entry name" value="Immunoregulatory_rcpt-like"/>
</dbReference>
<keyword evidence="7" id="KW-0732">Signal</keyword>
<feature type="compositionally biased region" description="Low complexity" evidence="5">
    <location>
        <begin position="165"/>
        <end position="191"/>
    </location>
</feature>
<keyword evidence="4 6" id="KW-0472">Membrane</keyword>
<dbReference type="PANTHER" id="PTHR15549:SF26">
    <property type="entry name" value="AXIAL BUDDING PATTERN PROTEIN 2-RELATED"/>
    <property type="match status" value="1"/>
</dbReference>
<dbReference type="Proteomes" id="UP000235786">
    <property type="component" value="Unassembled WGS sequence"/>
</dbReference>
<keyword evidence="2 6" id="KW-0812">Transmembrane</keyword>
<dbReference type="AlphaFoldDB" id="A0A2J6RQ21"/>
<feature type="signal peptide" evidence="7">
    <location>
        <begin position="1"/>
        <end position="21"/>
    </location>
</feature>
<organism evidence="8 9">
    <name type="scientific">Hyaloscypha variabilis (strain UAMH 11265 / GT02V1 / F)</name>
    <name type="common">Meliniomyces variabilis</name>
    <dbReference type="NCBI Taxonomy" id="1149755"/>
    <lineage>
        <taxon>Eukaryota</taxon>
        <taxon>Fungi</taxon>
        <taxon>Dikarya</taxon>
        <taxon>Ascomycota</taxon>
        <taxon>Pezizomycotina</taxon>
        <taxon>Leotiomycetes</taxon>
        <taxon>Helotiales</taxon>
        <taxon>Hyaloscyphaceae</taxon>
        <taxon>Hyaloscypha</taxon>
        <taxon>Hyaloscypha variabilis</taxon>
    </lineage>
</organism>
<keyword evidence="9" id="KW-1185">Reference proteome</keyword>
<gene>
    <name evidence="8" type="ORF">L207DRAFT_582801</name>
</gene>
<evidence type="ECO:0008006" key="10">
    <source>
        <dbReference type="Google" id="ProtNLM"/>
    </source>
</evidence>
<evidence type="ECO:0000256" key="4">
    <source>
        <dbReference type="ARBA" id="ARBA00023136"/>
    </source>
</evidence>
<dbReference type="PANTHER" id="PTHR15549">
    <property type="entry name" value="PAIRED IMMUNOGLOBULIN-LIKE TYPE 2 RECEPTOR"/>
    <property type="match status" value="1"/>
</dbReference>
<feature type="region of interest" description="Disordered" evidence="5">
    <location>
        <begin position="165"/>
        <end position="196"/>
    </location>
</feature>
<evidence type="ECO:0000256" key="3">
    <source>
        <dbReference type="ARBA" id="ARBA00022989"/>
    </source>
</evidence>
<proteinExistence type="predicted"/>
<dbReference type="GO" id="GO:0071944">
    <property type="term" value="C:cell periphery"/>
    <property type="evidence" value="ECO:0007669"/>
    <property type="project" value="UniProtKB-ARBA"/>
</dbReference>